<dbReference type="PANTHER" id="PTHR46268">
    <property type="entry name" value="STRESS RESPONSE PROTEIN NHAX"/>
    <property type="match status" value="1"/>
</dbReference>
<keyword evidence="6" id="KW-1185">Reference proteome</keyword>
<dbReference type="EMBL" id="JARUHM010000001">
    <property type="protein sequence ID" value="MDT9409812.1"/>
    <property type="molecule type" value="Genomic_DNA"/>
</dbReference>
<proteinExistence type="inferred from homology"/>
<protein>
    <submittedName>
        <fullName evidence="4">Universal stress protein</fullName>
    </submittedName>
</protein>
<name>A0A6I8MF64_9CORY</name>
<reference evidence="4 5" key="1">
    <citation type="submission" date="2019-11" db="EMBL/GenBank/DDBJ databases">
        <authorList>
            <person name="Brisse S."/>
        </authorList>
    </citation>
    <scope>NUCLEOTIDE SEQUENCE [LARGE SCALE GENOMIC DNA]</scope>
    <source>
        <strain evidence="4">FRC0190</strain>
    </source>
</reference>
<feature type="domain" description="UspA" evidence="2">
    <location>
        <begin position="14"/>
        <end position="153"/>
    </location>
</feature>
<dbReference type="KEGG" id="crf:FRC0190_02325"/>
<dbReference type="EMBL" id="LR738855">
    <property type="protein sequence ID" value="VZH86415.1"/>
    <property type="molecule type" value="Genomic_DNA"/>
</dbReference>
<dbReference type="AlphaFoldDB" id="A0A6I8MF64"/>
<dbReference type="Gene3D" id="3.40.50.12370">
    <property type="match status" value="1"/>
</dbReference>
<gene>
    <name evidence="4" type="ORF">FRC0190_02325</name>
    <name evidence="3" type="ORF">P8T80_00095</name>
</gene>
<evidence type="ECO:0000313" key="5">
    <source>
        <dbReference type="Proteomes" id="UP000423525"/>
    </source>
</evidence>
<dbReference type="Proteomes" id="UP001265983">
    <property type="component" value="Unassembled WGS sequence"/>
</dbReference>
<dbReference type="Proteomes" id="UP000423525">
    <property type="component" value="Chromosome"/>
</dbReference>
<dbReference type="PANTHER" id="PTHR46268:SF6">
    <property type="entry name" value="UNIVERSAL STRESS PROTEIN UP12"/>
    <property type="match status" value="1"/>
</dbReference>
<evidence type="ECO:0000259" key="2">
    <source>
        <dbReference type="Pfam" id="PF00582"/>
    </source>
</evidence>
<evidence type="ECO:0000313" key="6">
    <source>
        <dbReference type="Proteomes" id="UP001265983"/>
    </source>
</evidence>
<dbReference type="RefSeq" id="WP_155874399.1">
    <property type="nucleotide sequence ID" value="NZ_CP168248.1"/>
</dbReference>
<reference evidence="3 6" key="2">
    <citation type="submission" date="2023-03" db="EMBL/GenBank/DDBJ databases">
        <title>Whole genome sequence of the first Corynebacterium rouxii strains isolated in Brazil: a recent member of Corynebacterium diphtheriae complex.</title>
        <authorList>
            <person name="Vieira V."/>
            <person name="Ramos J.N."/>
            <person name="Araujo M.R.B."/>
            <person name="Baio P.V."/>
            <person name="Sant'Anna L.O."/>
            <person name="Veras J.F.C."/>
            <person name="Vieira E.M.D."/>
            <person name="Sousa M.A.B."/>
            <person name="Camargo C.H."/>
            <person name="Sacchi C.T."/>
            <person name="Campos K.R."/>
            <person name="Santos M.B.N."/>
            <person name="Bokermann S."/>
            <person name="Alvim L.B."/>
            <person name="Santos L.S."/>
            <person name="Mattos-Guaraldi A.L."/>
        </authorList>
    </citation>
    <scope>NUCLEOTIDE SEQUENCE [LARGE SCALE GENOMIC DNA]</scope>
    <source>
        <strain evidence="3 6">70862</strain>
    </source>
</reference>
<dbReference type="InterPro" id="IPR006016">
    <property type="entry name" value="UspA"/>
</dbReference>
<evidence type="ECO:0000313" key="3">
    <source>
        <dbReference type="EMBL" id="MDT9409812.1"/>
    </source>
</evidence>
<accession>A0A6I8MF64</accession>
<dbReference type="SUPFAM" id="SSF52402">
    <property type="entry name" value="Adenine nucleotide alpha hydrolases-like"/>
    <property type="match status" value="2"/>
</dbReference>
<feature type="domain" description="UspA" evidence="2">
    <location>
        <begin position="169"/>
        <end position="310"/>
    </location>
</feature>
<evidence type="ECO:0000313" key="4">
    <source>
        <dbReference type="EMBL" id="VZH86415.1"/>
    </source>
</evidence>
<dbReference type="Pfam" id="PF00582">
    <property type="entry name" value="Usp"/>
    <property type="match status" value="2"/>
</dbReference>
<sequence length="321" mass="34487">MAKKSTGFDHDPVRVLVAWNPSSHGAEAIECAAWLARTTNVTVQCVTAFLRPWPSSSGNKLGSKYKKWFKKEASACEDAVKAEFSRAEIPPAMWADTVSVFCDGTNEAALLSEAAHDFGADIVLLGSEAAAPKGRFLAGSTADALLHSSPQPLGLTPRKPKLSKRGVTRVNFAYTGDATDSASLIRTARLAAAWDVPLRVLALSPEGFGVPPISDTLELPKDLALEWRENTFAVLDRSRDTVHKAHPDVIVETEIGSGNGWSGAIESLKWKKGDLLCFGSTPLGAFERVFIGSQATEILPYVSVPVLMIPATTKVDKKSKK</sequence>
<organism evidence="4 5">
    <name type="scientific">Corynebacterium rouxii</name>
    <dbReference type="NCBI Taxonomy" id="2719119"/>
    <lineage>
        <taxon>Bacteria</taxon>
        <taxon>Bacillati</taxon>
        <taxon>Actinomycetota</taxon>
        <taxon>Actinomycetes</taxon>
        <taxon>Mycobacteriales</taxon>
        <taxon>Corynebacteriaceae</taxon>
        <taxon>Corynebacterium</taxon>
    </lineage>
</organism>
<evidence type="ECO:0000256" key="1">
    <source>
        <dbReference type="ARBA" id="ARBA00008791"/>
    </source>
</evidence>
<dbReference type="CDD" id="cd00293">
    <property type="entry name" value="USP-like"/>
    <property type="match status" value="2"/>
</dbReference>
<comment type="similarity">
    <text evidence="1">Belongs to the universal stress protein A family.</text>
</comment>